<evidence type="ECO:0000256" key="6">
    <source>
        <dbReference type="RuleBase" id="RU000561"/>
    </source>
</evidence>
<evidence type="ECO:0000313" key="8">
    <source>
        <dbReference type="Proteomes" id="UP001209878"/>
    </source>
</evidence>
<dbReference type="Pfam" id="PF00453">
    <property type="entry name" value="Ribosomal_L20"/>
    <property type="match status" value="1"/>
</dbReference>
<evidence type="ECO:0000256" key="3">
    <source>
        <dbReference type="ARBA" id="ARBA00023274"/>
    </source>
</evidence>
<reference evidence="7" key="1">
    <citation type="journal article" date="2023" name="Mol. Biol. Evol.">
        <title>Third-Generation Sequencing Reveals the Adaptive Role of the Epigenome in Three Deep-Sea Polychaetes.</title>
        <authorList>
            <person name="Perez M."/>
            <person name="Aroh O."/>
            <person name="Sun Y."/>
            <person name="Lan Y."/>
            <person name="Juniper S.K."/>
            <person name="Young C.R."/>
            <person name="Angers B."/>
            <person name="Qian P.Y."/>
        </authorList>
    </citation>
    <scope>NUCLEOTIDE SEQUENCE</scope>
    <source>
        <strain evidence="7">R07B-5</strain>
    </source>
</reference>
<proteinExistence type="inferred from homology"/>
<dbReference type="PRINTS" id="PR00062">
    <property type="entry name" value="RIBOSOMALL20"/>
</dbReference>
<keyword evidence="3 6" id="KW-0687">Ribonucleoprotein</keyword>
<dbReference type="GO" id="GO:0003735">
    <property type="term" value="F:structural constituent of ribosome"/>
    <property type="evidence" value="ECO:0007669"/>
    <property type="project" value="InterPro"/>
</dbReference>
<dbReference type="Gene3D" id="1.10.1900.20">
    <property type="entry name" value="Ribosomal protein L20"/>
    <property type="match status" value="1"/>
</dbReference>
<dbReference type="SUPFAM" id="SSF74731">
    <property type="entry name" value="Ribosomal protein L20"/>
    <property type="match status" value="1"/>
</dbReference>
<dbReference type="PANTHER" id="PTHR10986">
    <property type="entry name" value="39S RIBOSOMAL PROTEIN L20"/>
    <property type="match status" value="1"/>
</dbReference>
<gene>
    <name evidence="7" type="ORF">NP493_199g02066</name>
</gene>
<evidence type="ECO:0000256" key="1">
    <source>
        <dbReference type="ARBA" id="ARBA00007698"/>
    </source>
</evidence>
<dbReference type="InterPro" id="IPR005813">
    <property type="entry name" value="Ribosomal_bL20"/>
</dbReference>
<dbReference type="GO" id="GO:0019843">
    <property type="term" value="F:rRNA binding"/>
    <property type="evidence" value="ECO:0007669"/>
    <property type="project" value="InterPro"/>
</dbReference>
<dbReference type="EMBL" id="JAODUO010000199">
    <property type="protein sequence ID" value="KAK2186457.1"/>
    <property type="molecule type" value="Genomic_DNA"/>
</dbReference>
<dbReference type="InterPro" id="IPR035566">
    <property type="entry name" value="Ribosomal_protein_bL20_C"/>
</dbReference>
<dbReference type="CDD" id="cd07026">
    <property type="entry name" value="Ribosomal_L20"/>
    <property type="match status" value="1"/>
</dbReference>
<dbReference type="GO" id="GO:0006412">
    <property type="term" value="P:translation"/>
    <property type="evidence" value="ECO:0007669"/>
    <property type="project" value="InterPro"/>
</dbReference>
<protein>
    <recommendedName>
        <fullName evidence="4">Large ribosomal subunit protein bL20m</fullName>
    </recommendedName>
    <alternativeName>
        <fullName evidence="5">39S ribosomal protein L20, mitochondrial</fullName>
    </alternativeName>
</protein>
<dbReference type="NCBIfam" id="TIGR01032">
    <property type="entry name" value="rplT_bact"/>
    <property type="match status" value="1"/>
</dbReference>
<accession>A0AAD9P1L2</accession>
<evidence type="ECO:0000313" key="7">
    <source>
        <dbReference type="EMBL" id="KAK2186457.1"/>
    </source>
</evidence>
<keyword evidence="2 6" id="KW-0689">Ribosomal protein</keyword>
<evidence type="ECO:0000256" key="4">
    <source>
        <dbReference type="ARBA" id="ARBA00072767"/>
    </source>
</evidence>
<dbReference type="GO" id="GO:1990904">
    <property type="term" value="C:ribonucleoprotein complex"/>
    <property type="evidence" value="ECO:0007669"/>
    <property type="project" value="UniProtKB-KW"/>
</dbReference>
<comment type="caution">
    <text evidence="7">The sequence shown here is derived from an EMBL/GenBank/DDBJ whole genome shotgun (WGS) entry which is preliminary data.</text>
</comment>
<dbReference type="GO" id="GO:0005840">
    <property type="term" value="C:ribosome"/>
    <property type="evidence" value="ECO:0007669"/>
    <property type="project" value="UniProtKB-KW"/>
</dbReference>
<keyword evidence="8" id="KW-1185">Reference proteome</keyword>
<organism evidence="7 8">
    <name type="scientific">Ridgeia piscesae</name>
    <name type="common">Tubeworm</name>
    <dbReference type="NCBI Taxonomy" id="27915"/>
    <lineage>
        <taxon>Eukaryota</taxon>
        <taxon>Metazoa</taxon>
        <taxon>Spiralia</taxon>
        <taxon>Lophotrochozoa</taxon>
        <taxon>Annelida</taxon>
        <taxon>Polychaeta</taxon>
        <taxon>Sedentaria</taxon>
        <taxon>Canalipalpata</taxon>
        <taxon>Sabellida</taxon>
        <taxon>Siboglinidae</taxon>
        <taxon>Ridgeia</taxon>
    </lineage>
</organism>
<name>A0AAD9P1L2_RIDPI</name>
<evidence type="ECO:0000256" key="5">
    <source>
        <dbReference type="ARBA" id="ARBA00076245"/>
    </source>
</evidence>
<evidence type="ECO:0000256" key="2">
    <source>
        <dbReference type="ARBA" id="ARBA00022980"/>
    </source>
</evidence>
<dbReference type="AlphaFoldDB" id="A0AAD9P1L2"/>
<sequence>MFLTAVNCIRGAPRVGPAKFWRVQQYLRFSWGFRGRKRHCYRIGMRYIHKALVYATQGRQLKKIQMHKLWDMRIDAAAQEHNLTGCNFCEGLARSNIQLDRKVLTDLAIFEPRTFQSLVEVSKRRLEEEGIADVQAPRPQGVFTRGML</sequence>
<comment type="similarity">
    <text evidence="1 6">Belongs to the bacterial ribosomal protein bL20 family.</text>
</comment>
<dbReference type="FunFam" id="1.10.1900.20:FF:000001">
    <property type="entry name" value="50S ribosomal protein L20"/>
    <property type="match status" value="1"/>
</dbReference>
<dbReference type="Proteomes" id="UP001209878">
    <property type="component" value="Unassembled WGS sequence"/>
</dbReference>
<dbReference type="Gene3D" id="6.10.160.10">
    <property type="match status" value="1"/>
</dbReference>